<feature type="transmembrane region" description="Helical" evidence="1">
    <location>
        <begin position="21"/>
        <end position="41"/>
    </location>
</feature>
<feature type="transmembrane region" description="Helical" evidence="1">
    <location>
        <begin position="87"/>
        <end position="106"/>
    </location>
</feature>
<dbReference type="EMBL" id="JAHYBX010000001">
    <property type="protein sequence ID" value="MCA1854891.1"/>
    <property type="molecule type" value="Genomic_DNA"/>
</dbReference>
<dbReference type="InterPro" id="IPR016923">
    <property type="entry name" value="UCP029509"/>
</dbReference>
<protein>
    <recommendedName>
        <fullName evidence="2">DUF2231 domain-containing protein</fullName>
    </recommendedName>
</protein>
<feature type="transmembrane region" description="Helical" evidence="1">
    <location>
        <begin position="112"/>
        <end position="135"/>
    </location>
</feature>
<accession>A0ABS7Y5G5</accession>
<keyword evidence="4" id="KW-1185">Reference proteome</keyword>
<sequence length="143" mass="15231">MSTSVTARPAYRSPPGTLHTILLAGTVPLFLGALLSDIAYYQSYQIQWSNFASWLLAGAELFGGLALLFALVNLVRTPRKGGRPLHYVLLLLAAWVVGLIASFQHAKDAWAVMPAGLLLTIVATVLACAAAWAGLNTRTEVAP</sequence>
<dbReference type="PIRSF" id="PIRSF029509">
    <property type="entry name" value="UCP029509"/>
    <property type="match status" value="1"/>
</dbReference>
<proteinExistence type="predicted"/>
<evidence type="ECO:0000256" key="1">
    <source>
        <dbReference type="SAM" id="Phobius"/>
    </source>
</evidence>
<dbReference type="RefSeq" id="WP_225237308.1">
    <property type="nucleotide sequence ID" value="NZ_JAHYBX010000001.1"/>
</dbReference>
<keyword evidence="1" id="KW-0812">Transmembrane</keyword>
<organism evidence="3 4">
    <name type="scientific">Massilia hydrophila</name>
    <dbReference type="NCBI Taxonomy" id="3044279"/>
    <lineage>
        <taxon>Bacteria</taxon>
        <taxon>Pseudomonadati</taxon>
        <taxon>Pseudomonadota</taxon>
        <taxon>Betaproteobacteria</taxon>
        <taxon>Burkholderiales</taxon>
        <taxon>Oxalobacteraceae</taxon>
        <taxon>Telluria group</taxon>
        <taxon>Massilia</taxon>
    </lineage>
</organism>
<evidence type="ECO:0000313" key="4">
    <source>
        <dbReference type="Proteomes" id="UP001198602"/>
    </source>
</evidence>
<feature type="domain" description="DUF2231" evidence="2">
    <location>
        <begin position="17"/>
        <end position="136"/>
    </location>
</feature>
<comment type="caution">
    <text evidence="3">The sequence shown here is derived from an EMBL/GenBank/DDBJ whole genome shotgun (WGS) entry which is preliminary data.</text>
</comment>
<evidence type="ECO:0000313" key="3">
    <source>
        <dbReference type="EMBL" id="MCA1854891.1"/>
    </source>
</evidence>
<dbReference type="InterPro" id="IPR019251">
    <property type="entry name" value="DUF2231_TM"/>
</dbReference>
<reference evidence="3 4" key="1">
    <citation type="submission" date="2021-07" db="EMBL/GenBank/DDBJ databases">
        <title>Characterization of Violacein-producing bacteria and related species.</title>
        <authorList>
            <person name="Wilson H.S."/>
            <person name="De Leon M.E."/>
        </authorList>
    </citation>
    <scope>NUCLEOTIDE SEQUENCE [LARGE SCALE GENOMIC DNA]</scope>
    <source>
        <strain evidence="3 4">HSC-2F05</strain>
    </source>
</reference>
<gene>
    <name evidence="3" type="ORF">LE190_02960</name>
</gene>
<keyword evidence="1" id="KW-0472">Membrane</keyword>
<dbReference type="Proteomes" id="UP001198602">
    <property type="component" value="Unassembled WGS sequence"/>
</dbReference>
<keyword evidence="1" id="KW-1133">Transmembrane helix</keyword>
<dbReference type="Pfam" id="PF09990">
    <property type="entry name" value="DUF2231"/>
    <property type="match status" value="1"/>
</dbReference>
<evidence type="ECO:0000259" key="2">
    <source>
        <dbReference type="Pfam" id="PF09990"/>
    </source>
</evidence>
<feature type="transmembrane region" description="Helical" evidence="1">
    <location>
        <begin position="53"/>
        <end position="75"/>
    </location>
</feature>
<name>A0ABS7Y5G5_9BURK</name>